<accession>A0A8H7S224</accession>
<reference evidence="2 3" key="1">
    <citation type="submission" date="2020-12" db="EMBL/GenBank/DDBJ databases">
        <title>Metabolic potential, ecology and presence of endohyphal bacteria is reflected in genomic diversity of Mucoromycotina.</title>
        <authorList>
            <person name="Muszewska A."/>
            <person name="Okrasinska A."/>
            <person name="Steczkiewicz K."/>
            <person name="Drgas O."/>
            <person name="Orlowska M."/>
            <person name="Perlinska-Lenart U."/>
            <person name="Aleksandrzak-Piekarczyk T."/>
            <person name="Szatraj K."/>
            <person name="Zielenkiewicz U."/>
            <person name="Pilsyk S."/>
            <person name="Malc E."/>
            <person name="Mieczkowski P."/>
            <person name="Kruszewska J.S."/>
            <person name="Biernat P."/>
            <person name="Pawlowska J."/>
        </authorList>
    </citation>
    <scope>NUCLEOTIDE SEQUENCE [LARGE SCALE GENOMIC DNA]</scope>
    <source>
        <strain evidence="2 3">CBS 142.35</strain>
    </source>
</reference>
<protein>
    <submittedName>
        <fullName evidence="2">Uncharacterized protein</fullName>
    </submittedName>
</protein>
<feature type="region of interest" description="Disordered" evidence="1">
    <location>
        <begin position="1"/>
        <end position="30"/>
    </location>
</feature>
<feature type="compositionally biased region" description="Basic and acidic residues" evidence="1">
    <location>
        <begin position="187"/>
        <end position="199"/>
    </location>
</feature>
<feature type="region of interest" description="Disordered" evidence="1">
    <location>
        <begin position="78"/>
        <end position="115"/>
    </location>
</feature>
<sequence length="646" mass="73348">MSTVEEEESHSKPPIFSYLHQKEKSGKGKSSLTRSVIIKSNLYKDLDRLEESLDADFEKHLAEVRAASLKHGNLNLTNYNNDNTKRSTTLSVSKQQQYYDNDDSYYNNDNDNSEETESILGGLEHVPFVGDILPPFGSRPSSVRGLSDVSIHSDKEILGELLLTQSLHGKENRYINDQERSRRKGRQEKLNDSRSRLDDESNSLGRQQRTSNHQWIPNRDLVDEKYSVTPLVNPVITTTASKTTPLTTHYKKNKEVSSAEDTSLSHHHPPRTMSPGRYFAARSLPLDSFDEIWNNNNNSNNNNKKGRSSIRLSSTMSSRKNSASLDSDDLLLQSFKLLPQALSHNYNIQPVNNNSSSNTSRRTTSNKYRNDKKSTNQHSHKHLSSSLLDRSFNDSIKSNRSQQHYDNNNEYVSIPVIRQEDHKSSDRTKRNTGVVSGTVRLRRIHAVDRSNNTTDIEDYDQYSDEQEDCIVEPERLLLQCKIDVNNVRPGNSKLRITNNLTHRSRTFSLFSARAKLKFLNRQGVVPAGGHIDIIVRSKRSAATNGKHSQQVNVDMEIIDERRKQIKEEEEDDSLLLSQSLVSDIQPTLSTIARHHRHPSINGIIQQEAEEQILPPPPKPAPTPTAITTNQPIKSKCPICVMEQECC</sequence>
<feature type="compositionally biased region" description="Polar residues" evidence="1">
    <location>
        <begin position="86"/>
        <end position="97"/>
    </location>
</feature>
<dbReference type="OrthoDB" id="2286304at2759"/>
<comment type="caution">
    <text evidence="2">The sequence shown here is derived from an EMBL/GenBank/DDBJ whole genome shotgun (WGS) entry which is preliminary data.</text>
</comment>
<dbReference type="Proteomes" id="UP000646827">
    <property type="component" value="Unassembled WGS sequence"/>
</dbReference>
<proteinExistence type="predicted"/>
<gene>
    <name evidence="2" type="ORF">INT45_002187</name>
</gene>
<keyword evidence="3" id="KW-1185">Reference proteome</keyword>
<dbReference type="AlphaFoldDB" id="A0A8H7S224"/>
<feature type="region of interest" description="Disordered" evidence="1">
    <location>
        <begin position="246"/>
        <end position="277"/>
    </location>
</feature>
<feature type="compositionally biased region" description="Polar residues" evidence="1">
    <location>
        <begin position="202"/>
        <end position="215"/>
    </location>
</feature>
<feature type="region of interest" description="Disordered" evidence="1">
    <location>
        <begin position="296"/>
        <end position="324"/>
    </location>
</feature>
<evidence type="ECO:0000313" key="2">
    <source>
        <dbReference type="EMBL" id="KAG2219973.1"/>
    </source>
</evidence>
<feature type="region of interest" description="Disordered" evidence="1">
    <location>
        <begin position="346"/>
        <end position="391"/>
    </location>
</feature>
<name>A0A8H7S224_9FUNG</name>
<evidence type="ECO:0000256" key="1">
    <source>
        <dbReference type="SAM" id="MobiDB-lite"/>
    </source>
</evidence>
<organism evidence="2 3">
    <name type="scientific">Circinella minor</name>
    <dbReference type="NCBI Taxonomy" id="1195481"/>
    <lineage>
        <taxon>Eukaryota</taxon>
        <taxon>Fungi</taxon>
        <taxon>Fungi incertae sedis</taxon>
        <taxon>Mucoromycota</taxon>
        <taxon>Mucoromycotina</taxon>
        <taxon>Mucoromycetes</taxon>
        <taxon>Mucorales</taxon>
        <taxon>Lichtheimiaceae</taxon>
        <taxon>Circinella</taxon>
    </lineage>
</organism>
<evidence type="ECO:0000313" key="3">
    <source>
        <dbReference type="Proteomes" id="UP000646827"/>
    </source>
</evidence>
<feature type="region of interest" description="Disordered" evidence="1">
    <location>
        <begin position="173"/>
        <end position="217"/>
    </location>
</feature>
<dbReference type="EMBL" id="JAEPRB010000157">
    <property type="protein sequence ID" value="KAG2219973.1"/>
    <property type="molecule type" value="Genomic_DNA"/>
</dbReference>
<feature type="compositionally biased region" description="Low complexity" evidence="1">
    <location>
        <begin position="352"/>
        <end position="366"/>
    </location>
</feature>